<comment type="caution">
    <text evidence="1">The sequence shown here is derived from an EMBL/GenBank/DDBJ whole genome shotgun (WGS) entry which is preliminary data.</text>
</comment>
<dbReference type="Pfam" id="PF11136">
    <property type="entry name" value="DUF2889"/>
    <property type="match status" value="1"/>
</dbReference>
<evidence type="ECO:0000313" key="2">
    <source>
        <dbReference type="Proteomes" id="UP001363010"/>
    </source>
</evidence>
<accession>A0ABU8VTC9</accession>
<proteinExistence type="predicted"/>
<dbReference type="InterPro" id="IPR021312">
    <property type="entry name" value="DUF2889"/>
</dbReference>
<sequence length="193" mass="21161">MDSHTPSRPGRRLLHTRQIVCEGFLRDDGLIDVEGTMRDISPRGSDLFFKPLGAGEDLHRMRVVMTVDDELVIQNLEVHTEAAPTPWCAASNPSYSALAGLKIGPGFTKKVRALVGGNKGCTHLTELLGPLATTAMQALFAMRRETNNLRTLHAAPGLLPKPALADTCQAYRSDGEALKAIWPLHRRMQRAET</sequence>
<reference evidence="1 2" key="1">
    <citation type="submission" date="2024-03" db="EMBL/GenBank/DDBJ databases">
        <title>Novel species of the genus Variovorax.</title>
        <authorList>
            <person name="Liu Q."/>
            <person name="Xin Y.-H."/>
        </authorList>
    </citation>
    <scope>NUCLEOTIDE SEQUENCE [LARGE SCALE GENOMIC DNA]</scope>
    <source>
        <strain evidence="1 2">KACC 18501</strain>
    </source>
</reference>
<dbReference type="Proteomes" id="UP001363010">
    <property type="component" value="Unassembled WGS sequence"/>
</dbReference>
<dbReference type="RefSeq" id="WP_340362069.1">
    <property type="nucleotide sequence ID" value="NZ_JBBKZV010000001.1"/>
</dbReference>
<dbReference type="EMBL" id="JBBKZV010000001">
    <property type="protein sequence ID" value="MEJ8821049.1"/>
    <property type="molecule type" value="Genomic_DNA"/>
</dbReference>
<keyword evidence="2" id="KW-1185">Reference proteome</keyword>
<protein>
    <submittedName>
        <fullName evidence="1">DUF2889 domain-containing protein</fullName>
    </submittedName>
</protein>
<evidence type="ECO:0000313" key="1">
    <source>
        <dbReference type="EMBL" id="MEJ8821049.1"/>
    </source>
</evidence>
<name>A0ABU8VTC9_9BURK</name>
<gene>
    <name evidence="1" type="ORF">WKW80_03230</name>
</gene>
<organism evidence="1 2">
    <name type="scientific">Variovorax humicola</name>
    <dbReference type="NCBI Taxonomy" id="1769758"/>
    <lineage>
        <taxon>Bacteria</taxon>
        <taxon>Pseudomonadati</taxon>
        <taxon>Pseudomonadota</taxon>
        <taxon>Betaproteobacteria</taxon>
        <taxon>Burkholderiales</taxon>
        <taxon>Comamonadaceae</taxon>
        <taxon>Variovorax</taxon>
    </lineage>
</organism>